<feature type="domain" description="RNA polymerase sigma factor 70 region 4 type 2" evidence="7">
    <location>
        <begin position="109"/>
        <end position="159"/>
    </location>
</feature>
<dbReference type="NCBIfam" id="TIGR02937">
    <property type="entry name" value="sigma70-ECF"/>
    <property type="match status" value="1"/>
</dbReference>
<keyword evidence="9" id="KW-1185">Reference proteome</keyword>
<comment type="similarity">
    <text evidence="1">Belongs to the sigma-70 factor family. ECF subfamily.</text>
</comment>
<dbReference type="NCBIfam" id="TIGR02959">
    <property type="entry name" value="SigZ"/>
    <property type="match status" value="1"/>
</dbReference>
<organism evidence="8 9">
    <name type="scientific">Marivirga aurantiaca</name>
    <dbReference type="NCBI Taxonomy" id="2802615"/>
    <lineage>
        <taxon>Bacteria</taxon>
        <taxon>Pseudomonadati</taxon>
        <taxon>Bacteroidota</taxon>
        <taxon>Cytophagia</taxon>
        <taxon>Cytophagales</taxon>
        <taxon>Marivirgaceae</taxon>
        <taxon>Marivirga</taxon>
    </lineage>
</organism>
<dbReference type="InterPro" id="IPR014304">
    <property type="entry name" value="RNA_pol_sigma-Z"/>
</dbReference>
<evidence type="ECO:0000256" key="3">
    <source>
        <dbReference type="ARBA" id="ARBA00023082"/>
    </source>
</evidence>
<dbReference type="InterPro" id="IPR013249">
    <property type="entry name" value="RNA_pol_sigma70_r4_t2"/>
</dbReference>
<dbReference type="InterPro" id="IPR014284">
    <property type="entry name" value="RNA_pol_sigma-70_dom"/>
</dbReference>
<dbReference type="AlphaFoldDB" id="A0A934X041"/>
<accession>A0A934X041</accession>
<dbReference type="GO" id="GO:0003677">
    <property type="term" value="F:DNA binding"/>
    <property type="evidence" value="ECO:0007669"/>
    <property type="project" value="InterPro"/>
</dbReference>
<evidence type="ECO:0000259" key="7">
    <source>
        <dbReference type="Pfam" id="PF08281"/>
    </source>
</evidence>
<evidence type="ECO:0000259" key="6">
    <source>
        <dbReference type="Pfam" id="PF04542"/>
    </source>
</evidence>
<evidence type="ECO:0000313" key="9">
    <source>
        <dbReference type="Proteomes" id="UP000611723"/>
    </source>
</evidence>
<comment type="caution">
    <text evidence="8">The sequence shown here is derived from an EMBL/GenBank/DDBJ whole genome shotgun (WGS) entry which is preliminary data.</text>
</comment>
<sequence>MEKENDIIKNWLELNERLENFILSKVHDKEIAKDILQEVFIRVEQNIGNLKSDDKFSSWIFQITRNIIVDHFRKVKKENYDDLTAVEDKENNCEQNEAEKTMQEFSKCVLPLILMLPEKYREVLLLTEIKGLSQKEVAKALNISYPATKSRVQRGREMLKEIVLKCCEIKTDVYGNVIDYRRKPFIYKFE</sequence>
<evidence type="ECO:0000313" key="8">
    <source>
        <dbReference type="EMBL" id="MBK6266209.1"/>
    </source>
</evidence>
<dbReference type="PANTHER" id="PTHR43133">
    <property type="entry name" value="RNA POLYMERASE ECF-TYPE SIGMA FACTO"/>
    <property type="match status" value="1"/>
</dbReference>
<name>A0A934X041_9BACT</name>
<proteinExistence type="inferred from homology"/>
<keyword evidence="3" id="KW-0731">Sigma factor</keyword>
<dbReference type="Pfam" id="PF04542">
    <property type="entry name" value="Sigma70_r2"/>
    <property type="match status" value="1"/>
</dbReference>
<evidence type="ECO:0000256" key="1">
    <source>
        <dbReference type="ARBA" id="ARBA00010641"/>
    </source>
</evidence>
<dbReference type="InterPro" id="IPR036388">
    <property type="entry name" value="WH-like_DNA-bd_sf"/>
</dbReference>
<dbReference type="SUPFAM" id="SSF88659">
    <property type="entry name" value="Sigma3 and sigma4 domains of RNA polymerase sigma factors"/>
    <property type="match status" value="1"/>
</dbReference>
<dbReference type="Pfam" id="PF08281">
    <property type="entry name" value="Sigma70_r4_2"/>
    <property type="match status" value="1"/>
</dbReference>
<dbReference type="InterPro" id="IPR013325">
    <property type="entry name" value="RNA_pol_sigma_r2"/>
</dbReference>
<gene>
    <name evidence="8" type="primary">sigZ</name>
    <name evidence="8" type="ORF">JKA74_14280</name>
</gene>
<protein>
    <recommendedName>
        <fullName evidence="5">RNA polymerase sigma factor SigZ</fullName>
    </recommendedName>
</protein>
<dbReference type="RefSeq" id="WP_201431886.1">
    <property type="nucleotide sequence ID" value="NZ_JAEQBW010000006.1"/>
</dbReference>
<dbReference type="CDD" id="cd06171">
    <property type="entry name" value="Sigma70_r4"/>
    <property type="match status" value="1"/>
</dbReference>
<dbReference type="GO" id="GO:0006352">
    <property type="term" value="P:DNA-templated transcription initiation"/>
    <property type="evidence" value="ECO:0007669"/>
    <property type="project" value="InterPro"/>
</dbReference>
<dbReference type="Proteomes" id="UP000611723">
    <property type="component" value="Unassembled WGS sequence"/>
</dbReference>
<dbReference type="InterPro" id="IPR013324">
    <property type="entry name" value="RNA_pol_sigma_r3/r4-like"/>
</dbReference>
<feature type="domain" description="RNA polymerase sigma-70 region 2" evidence="6">
    <location>
        <begin position="17"/>
        <end position="76"/>
    </location>
</feature>
<dbReference type="InterPro" id="IPR039425">
    <property type="entry name" value="RNA_pol_sigma-70-like"/>
</dbReference>
<dbReference type="InterPro" id="IPR007627">
    <property type="entry name" value="RNA_pol_sigma70_r2"/>
</dbReference>
<evidence type="ECO:0000256" key="2">
    <source>
        <dbReference type="ARBA" id="ARBA00023015"/>
    </source>
</evidence>
<evidence type="ECO:0000256" key="5">
    <source>
        <dbReference type="NCBIfam" id="TIGR02959"/>
    </source>
</evidence>
<dbReference type="Gene3D" id="1.10.1740.10">
    <property type="match status" value="1"/>
</dbReference>
<reference evidence="8" key="1">
    <citation type="submission" date="2021-01" db="EMBL/GenBank/DDBJ databases">
        <title>Marivirga aurantiaca sp. nov., isolated from intertidal surface sediments.</title>
        <authorList>
            <person name="Zhang M."/>
        </authorList>
    </citation>
    <scope>NUCLEOTIDE SEQUENCE</scope>
    <source>
        <strain evidence="8">S37H4</strain>
    </source>
</reference>
<dbReference type="SUPFAM" id="SSF88946">
    <property type="entry name" value="Sigma2 domain of RNA polymerase sigma factors"/>
    <property type="match status" value="1"/>
</dbReference>
<evidence type="ECO:0000256" key="4">
    <source>
        <dbReference type="ARBA" id="ARBA00023163"/>
    </source>
</evidence>
<dbReference type="GO" id="GO:0016987">
    <property type="term" value="F:sigma factor activity"/>
    <property type="evidence" value="ECO:0007669"/>
    <property type="project" value="UniProtKB-KW"/>
</dbReference>
<dbReference type="Gene3D" id="1.10.10.10">
    <property type="entry name" value="Winged helix-like DNA-binding domain superfamily/Winged helix DNA-binding domain"/>
    <property type="match status" value="1"/>
</dbReference>
<dbReference type="EMBL" id="JAEQBW010000006">
    <property type="protein sequence ID" value="MBK6266209.1"/>
    <property type="molecule type" value="Genomic_DNA"/>
</dbReference>
<keyword evidence="2" id="KW-0805">Transcription regulation</keyword>
<dbReference type="PANTHER" id="PTHR43133:SF62">
    <property type="entry name" value="RNA POLYMERASE SIGMA FACTOR SIGZ"/>
    <property type="match status" value="1"/>
</dbReference>
<keyword evidence="4" id="KW-0804">Transcription</keyword>